<dbReference type="PANTHER" id="PTHR23086:SF46">
    <property type="entry name" value="PHOSPHATIDYLINOSITOL 4-PHOSPHATE 5-KINASE-LIKE PROTEIN 1"/>
    <property type="match status" value="1"/>
</dbReference>
<dbReference type="PROSITE" id="PS51455">
    <property type="entry name" value="PIPK"/>
    <property type="match status" value="1"/>
</dbReference>
<evidence type="ECO:0000313" key="3">
    <source>
        <dbReference type="EMBL" id="KAL3871126.1"/>
    </source>
</evidence>
<dbReference type="InterPro" id="IPR027483">
    <property type="entry name" value="PInositol-4-P-4/5-kinase_C_sf"/>
</dbReference>
<dbReference type="InterPro" id="IPR027484">
    <property type="entry name" value="PInositol-4-P-5-kinase_N"/>
</dbReference>
<feature type="domain" description="PIPK" evidence="2">
    <location>
        <begin position="24"/>
        <end position="443"/>
    </location>
</feature>
<gene>
    <name evidence="3" type="ORF">ACJMK2_039145</name>
</gene>
<evidence type="ECO:0000259" key="2">
    <source>
        <dbReference type="PROSITE" id="PS51455"/>
    </source>
</evidence>
<dbReference type="GO" id="GO:0016301">
    <property type="term" value="F:kinase activity"/>
    <property type="evidence" value="ECO:0007669"/>
    <property type="project" value="UniProtKB-UniRule"/>
</dbReference>
<dbReference type="Proteomes" id="UP001634394">
    <property type="component" value="Unassembled WGS sequence"/>
</dbReference>
<evidence type="ECO:0000313" key="4">
    <source>
        <dbReference type="Proteomes" id="UP001634394"/>
    </source>
</evidence>
<keyword evidence="1" id="KW-0418">Kinase</keyword>
<name>A0ABD3WBY5_SINWO</name>
<keyword evidence="1" id="KW-0547">Nucleotide-binding</keyword>
<reference evidence="3 4" key="1">
    <citation type="submission" date="2024-11" db="EMBL/GenBank/DDBJ databases">
        <title>Chromosome-level genome assembly of the freshwater bivalve Anodonta woodiana.</title>
        <authorList>
            <person name="Chen X."/>
        </authorList>
    </citation>
    <scope>NUCLEOTIDE SEQUENCE [LARGE SCALE GENOMIC DNA]</scope>
    <source>
        <strain evidence="3">MN2024</strain>
        <tissue evidence="3">Gills</tissue>
    </source>
</reference>
<evidence type="ECO:0000256" key="1">
    <source>
        <dbReference type="PROSITE-ProRule" id="PRU00781"/>
    </source>
</evidence>
<dbReference type="SUPFAM" id="SSF56104">
    <property type="entry name" value="SAICAR synthase-like"/>
    <property type="match status" value="1"/>
</dbReference>
<sequence length="444" mass="50917">MAEIEAEDTLNHRSVHGRWDYIRQKLKRRGVVDVDASHPHFNILKCMRTGIEDLLLNHKELGPKDNLHTEDYHQVLSKTLKLENGKSFVFESYACCVFASLRRAVDISEADYLMSLAPPGLPYLEFISNSRSGQDFYFSNNQRFILKTDREHCIKFFQSILRDYIEHFHAYPHSLLVKFLGLHMIQMSGSRKKYILVMQSAFYPQTRIQDRFDLKGCLCGRYQKPSPPGKKTLLVLKDQNFIGEKIDLGSQKKWFLHQLKADVDFLYELGVGDYSLLVGRHPLHVSEYRETLGNLVARIQISSLDAVSTSQTNSSEPTILPDQNADAVSIPGEVEMVHSAGQSSSQIRNRSHAGTLTSLTSSSVLGSPAQNRRLLPNCLNNLHIIDGVNHRYYVGIIDFFTFFQCRQKCGKFFKDMKYCCKEHSTEPPDIYADRFYKFIAEITI</sequence>
<proteinExistence type="predicted"/>
<dbReference type="SMART" id="SM00330">
    <property type="entry name" value="PIPKc"/>
    <property type="match status" value="1"/>
</dbReference>
<dbReference type="InterPro" id="IPR002498">
    <property type="entry name" value="PInositol-4-P-4/5-kinase_core"/>
</dbReference>
<dbReference type="AlphaFoldDB" id="A0ABD3WBY5"/>
<dbReference type="InterPro" id="IPR023610">
    <property type="entry name" value="PInositol-4/5-P-5/4-kinase"/>
</dbReference>
<comment type="caution">
    <text evidence="3">The sequence shown here is derived from an EMBL/GenBank/DDBJ whole genome shotgun (WGS) entry which is preliminary data.</text>
</comment>
<keyword evidence="1" id="KW-0808">Transferase</keyword>
<protein>
    <recommendedName>
        <fullName evidence="2">PIPK domain-containing protein</fullName>
    </recommendedName>
</protein>
<accession>A0ABD3WBY5</accession>
<keyword evidence="4" id="KW-1185">Reference proteome</keyword>
<dbReference type="EMBL" id="JBJQND010000007">
    <property type="protein sequence ID" value="KAL3871126.1"/>
    <property type="molecule type" value="Genomic_DNA"/>
</dbReference>
<dbReference type="Pfam" id="PF01504">
    <property type="entry name" value="PIP5K"/>
    <property type="match status" value="1"/>
</dbReference>
<dbReference type="GO" id="GO:0046488">
    <property type="term" value="P:phosphatidylinositol metabolic process"/>
    <property type="evidence" value="ECO:0007669"/>
    <property type="project" value="UniProtKB-UniRule"/>
</dbReference>
<dbReference type="Gene3D" id="3.30.810.10">
    <property type="entry name" value="2-Layer Sandwich"/>
    <property type="match status" value="1"/>
</dbReference>
<dbReference type="Gene3D" id="3.30.800.10">
    <property type="entry name" value="Phosphatidylinositol Phosphate Kinase II Beta"/>
    <property type="match status" value="1"/>
</dbReference>
<dbReference type="GO" id="GO:0005524">
    <property type="term" value="F:ATP binding"/>
    <property type="evidence" value="ECO:0007669"/>
    <property type="project" value="UniProtKB-UniRule"/>
</dbReference>
<organism evidence="3 4">
    <name type="scientific">Sinanodonta woodiana</name>
    <name type="common">Chinese pond mussel</name>
    <name type="synonym">Anodonta woodiana</name>
    <dbReference type="NCBI Taxonomy" id="1069815"/>
    <lineage>
        <taxon>Eukaryota</taxon>
        <taxon>Metazoa</taxon>
        <taxon>Spiralia</taxon>
        <taxon>Lophotrochozoa</taxon>
        <taxon>Mollusca</taxon>
        <taxon>Bivalvia</taxon>
        <taxon>Autobranchia</taxon>
        <taxon>Heteroconchia</taxon>
        <taxon>Palaeoheterodonta</taxon>
        <taxon>Unionida</taxon>
        <taxon>Unionoidea</taxon>
        <taxon>Unionidae</taxon>
        <taxon>Unioninae</taxon>
        <taxon>Sinanodonta</taxon>
    </lineage>
</organism>
<dbReference type="PANTHER" id="PTHR23086">
    <property type="entry name" value="PHOSPHATIDYLINOSITOL-4-PHOSPHATE 5-KINASE"/>
    <property type="match status" value="1"/>
</dbReference>
<keyword evidence="1" id="KW-0067">ATP-binding</keyword>